<gene>
    <name evidence="1" type="ORF">GAK29_02076</name>
</gene>
<evidence type="ECO:0000313" key="2">
    <source>
        <dbReference type="Proteomes" id="UP000490535"/>
    </source>
</evidence>
<name>A0A833UV85_ACIBZ</name>
<accession>A0A833UV85</accession>
<evidence type="ECO:0000313" key="1">
    <source>
        <dbReference type="EMBL" id="KAF1025214.1"/>
    </source>
</evidence>
<evidence type="ECO:0008006" key="3">
    <source>
        <dbReference type="Google" id="ProtNLM"/>
    </source>
</evidence>
<reference evidence="2" key="1">
    <citation type="journal article" date="2020" name="MBio">
        <title>Horizontal gene transfer to a defensive symbiont with a reduced genome amongst a multipartite beetle microbiome.</title>
        <authorList>
            <person name="Waterworth S.C."/>
            <person name="Florez L.V."/>
            <person name="Rees E.R."/>
            <person name="Hertweck C."/>
            <person name="Kaltenpoth M."/>
            <person name="Kwan J.C."/>
        </authorList>
    </citation>
    <scope>NUCLEOTIDE SEQUENCE [LARGE SCALE GENOMIC DNA]</scope>
</reference>
<comment type="caution">
    <text evidence="1">The sequence shown here is derived from an EMBL/GenBank/DDBJ whole genome shotgun (WGS) entry which is preliminary data.</text>
</comment>
<dbReference type="EMBL" id="WNDP01000044">
    <property type="protein sequence ID" value="KAF1025214.1"/>
    <property type="molecule type" value="Genomic_DNA"/>
</dbReference>
<sequence length="39" mass="4259">MKMPVFMLYNVLGGWIWIALLLGAGYGAGNLLSLLIDSF</sequence>
<dbReference type="AlphaFoldDB" id="A0A833UV85"/>
<protein>
    <recommendedName>
        <fullName evidence="3">DedA family protein</fullName>
    </recommendedName>
</protein>
<organism evidence="1 2">
    <name type="scientific">Acinetobacter bereziniae</name>
    <name type="common">Acinetobacter genomosp. 10</name>
    <dbReference type="NCBI Taxonomy" id="106648"/>
    <lineage>
        <taxon>Bacteria</taxon>
        <taxon>Pseudomonadati</taxon>
        <taxon>Pseudomonadota</taxon>
        <taxon>Gammaproteobacteria</taxon>
        <taxon>Moraxellales</taxon>
        <taxon>Moraxellaceae</taxon>
        <taxon>Acinetobacter</taxon>
    </lineage>
</organism>
<dbReference type="Proteomes" id="UP000490535">
    <property type="component" value="Unassembled WGS sequence"/>
</dbReference>
<proteinExistence type="predicted"/>